<keyword evidence="3 11" id="KW-0813">Transport</keyword>
<dbReference type="GO" id="GO:0140359">
    <property type="term" value="F:ABC-type transporter activity"/>
    <property type="evidence" value="ECO:0007669"/>
    <property type="project" value="InterPro"/>
</dbReference>
<dbReference type="AlphaFoldDB" id="A0A2K9EWF7"/>
<feature type="transmembrane region" description="Helical" evidence="11">
    <location>
        <begin position="135"/>
        <end position="154"/>
    </location>
</feature>
<dbReference type="PANTHER" id="PTHR30413">
    <property type="entry name" value="INNER MEMBRANE TRANSPORT PERMEASE"/>
    <property type="match status" value="1"/>
</dbReference>
<reference evidence="13 14" key="1">
    <citation type="submission" date="2017-12" db="EMBL/GenBank/DDBJ databases">
        <authorList>
            <person name="Hurst M.R.H."/>
        </authorList>
    </citation>
    <scope>NUCLEOTIDE SEQUENCE [LARGE SCALE GENOMIC DNA]</scope>
    <source>
        <strain evidence="13 14">BM15</strain>
    </source>
</reference>
<dbReference type="OrthoDB" id="8479094at2"/>
<dbReference type="PRINTS" id="PR00164">
    <property type="entry name" value="ABC2TRNSPORT"/>
</dbReference>
<dbReference type="Proteomes" id="UP000233742">
    <property type="component" value="Chromosome"/>
</dbReference>
<dbReference type="Pfam" id="PF01061">
    <property type="entry name" value="ABC2_membrane"/>
    <property type="match status" value="1"/>
</dbReference>
<dbReference type="EMBL" id="CP025408">
    <property type="protein sequence ID" value="AUH35266.1"/>
    <property type="molecule type" value="Genomic_DNA"/>
</dbReference>
<evidence type="ECO:0000256" key="3">
    <source>
        <dbReference type="ARBA" id="ARBA00022448"/>
    </source>
</evidence>
<evidence type="ECO:0000256" key="1">
    <source>
        <dbReference type="ARBA" id="ARBA00004651"/>
    </source>
</evidence>
<keyword evidence="5" id="KW-0762">Sugar transport</keyword>
<dbReference type="PROSITE" id="PS51012">
    <property type="entry name" value="ABC_TM2"/>
    <property type="match status" value="1"/>
</dbReference>
<evidence type="ECO:0000256" key="8">
    <source>
        <dbReference type="ARBA" id="ARBA00022989"/>
    </source>
</evidence>
<feature type="transmembrane region" description="Helical" evidence="11">
    <location>
        <begin position="24"/>
        <end position="44"/>
    </location>
</feature>
<keyword evidence="7" id="KW-0972">Capsule biogenesis/degradation</keyword>
<dbReference type="GO" id="GO:0015774">
    <property type="term" value="P:polysaccharide transport"/>
    <property type="evidence" value="ECO:0007669"/>
    <property type="project" value="UniProtKB-KW"/>
</dbReference>
<accession>A0A2K9EWF7</accession>
<feature type="transmembrane region" description="Helical" evidence="11">
    <location>
        <begin position="219"/>
        <end position="240"/>
    </location>
</feature>
<keyword evidence="4 11" id="KW-1003">Cell membrane</keyword>
<name>A0A2K9EWF7_9RHOB</name>
<evidence type="ECO:0000256" key="11">
    <source>
        <dbReference type="RuleBase" id="RU361157"/>
    </source>
</evidence>
<dbReference type="GO" id="GO:0043190">
    <property type="term" value="C:ATP-binding cassette (ABC) transporter complex"/>
    <property type="evidence" value="ECO:0007669"/>
    <property type="project" value="InterPro"/>
</dbReference>
<dbReference type="KEGG" id="paro:CUV01_07005"/>
<dbReference type="InterPro" id="IPR000412">
    <property type="entry name" value="ABC_2_transport"/>
</dbReference>
<comment type="subcellular location">
    <subcellularLocation>
        <location evidence="11">Cell inner membrane</location>
        <topology evidence="11">Multi-pass membrane protein</topology>
    </subcellularLocation>
    <subcellularLocation>
        <location evidence="1">Cell membrane</location>
        <topology evidence="1">Multi-pass membrane protein</topology>
    </subcellularLocation>
</comment>
<dbReference type="GO" id="GO:0015920">
    <property type="term" value="P:lipopolysaccharide transport"/>
    <property type="evidence" value="ECO:0007669"/>
    <property type="project" value="TreeGrafter"/>
</dbReference>
<protein>
    <recommendedName>
        <fullName evidence="11">Transport permease protein</fullName>
    </recommendedName>
</protein>
<feature type="transmembrane region" description="Helical" evidence="11">
    <location>
        <begin position="56"/>
        <end position="74"/>
    </location>
</feature>
<gene>
    <name evidence="13" type="ORF">CUV01_07005</name>
</gene>
<evidence type="ECO:0000256" key="7">
    <source>
        <dbReference type="ARBA" id="ARBA00022903"/>
    </source>
</evidence>
<evidence type="ECO:0000256" key="5">
    <source>
        <dbReference type="ARBA" id="ARBA00022597"/>
    </source>
</evidence>
<comment type="similarity">
    <text evidence="2 11">Belongs to the ABC-2 integral membrane protein family.</text>
</comment>
<evidence type="ECO:0000256" key="2">
    <source>
        <dbReference type="ARBA" id="ARBA00007783"/>
    </source>
</evidence>
<evidence type="ECO:0000256" key="9">
    <source>
        <dbReference type="ARBA" id="ARBA00023047"/>
    </source>
</evidence>
<keyword evidence="8 11" id="KW-1133">Transmembrane helix</keyword>
<feature type="domain" description="ABC transmembrane type-2" evidence="12">
    <location>
        <begin position="22"/>
        <end position="243"/>
    </location>
</feature>
<dbReference type="PANTHER" id="PTHR30413:SF10">
    <property type="entry name" value="CAPSULE POLYSACCHARIDE EXPORT INNER-MEMBRANE PROTEIN CTRC"/>
    <property type="match status" value="1"/>
</dbReference>
<keyword evidence="10 11" id="KW-0472">Membrane</keyword>
<evidence type="ECO:0000313" key="14">
    <source>
        <dbReference type="Proteomes" id="UP000233742"/>
    </source>
</evidence>
<proteinExistence type="inferred from homology"/>
<evidence type="ECO:0000256" key="6">
    <source>
        <dbReference type="ARBA" id="ARBA00022692"/>
    </source>
</evidence>
<keyword evidence="14" id="KW-1185">Reference proteome</keyword>
<evidence type="ECO:0000256" key="10">
    <source>
        <dbReference type="ARBA" id="ARBA00023136"/>
    </source>
</evidence>
<evidence type="ECO:0000259" key="12">
    <source>
        <dbReference type="PROSITE" id="PS51012"/>
    </source>
</evidence>
<organism evidence="13 14">
    <name type="scientific">Paracoccus tegillarcae</name>
    <dbReference type="NCBI Taxonomy" id="1529068"/>
    <lineage>
        <taxon>Bacteria</taxon>
        <taxon>Pseudomonadati</taxon>
        <taxon>Pseudomonadota</taxon>
        <taxon>Alphaproteobacteria</taxon>
        <taxon>Rhodobacterales</taxon>
        <taxon>Paracoccaceae</taxon>
        <taxon>Paracoccus</taxon>
    </lineage>
</organism>
<keyword evidence="6 11" id="KW-0812">Transmembrane</keyword>
<dbReference type="InterPro" id="IPR013525">
    <property type="entry name" value="ABC2_TM"/>
</dbReference>
<evidence type="ECO:0000256" key="4">
    <source>
        <dbReference type="ARBA" id="ARBA00022475"/>
    </source>
</evidence>
<dbReference type="InterPro" id="IPR047817">
    <property type="entry name" value="ABC2_TM_bact-type"/>
</dbReference>
<feature type="transmembrane region" description="Helical" evidence="11">
    <location>
        <begin position="111"/>
        <end position="129"/>
    </location>
</feature>
<evidence type="ECO:0000313" key="13">
    <source>
        <dbReference type="EMBL" id="AUH35266.1"/>
    </source>
</evidence>
<keyword evidence="9" id="KW-0625">Polysaccharide transport</keyword>
<sequence>MTRTVMALMLREIATTYGRSAGGYFWAIIEPVLGIALLSVIFSLALRSPGLGTNFALFYASGYLPFAMTLQTINKVGQSVRFSRPFMAYPCVTFMDALVARLLLNALTNVVVMAVVLFGIMVIFGLPIWADLGSLAMSISLAMLLASGIGTLNCYMMTSFPIYEQIWAIATRPLFIISAVFFTFETLPAVARDILWYNPLVHIVGLMRRGLYPTYDGEYISPLFVTLVGGITLFFGLLLLSRHFKQLMEA</sequence>
<feature type="transmembrane region" description="Helical" evidence="11">
    <location>
        <begin position="166"/>
        <end position="184"/>
    </location>
</feature>